<keyword evidence="2" id="KW-1185">Reference proteome</keyword>
<proteinExistence type="predicted"/>
<gene>
    <name evidence="1" type="ORF">A6302_03138</name>
</gene>
<dbReference type="AlphaFoldDB" id="A0A1E3GZS4"/>
<accession>A0A1E3GZS4</accession>
<dbReference type="EMBL" id="MCRJ01000085">
    <property type="protein sequence ID" value="ODN69544.1"/>
    <property type="molecule type" value="Genomic_DNA"/>
</dbReference>
<comment type="caution">
    <text evidence="1">The sequence shown here is derived from an EMBL/GenBank/DDBJ whole genome shotgun (WGS) entry which is preliminary data.</text>
</comment>
<dbReference type="Proteomes" id="UP000094622">
    <property type="component" value="Unassembled WGS sequence"/>
</dbReference>
<dbReference type="NCBIfam" id="NF047331">
    <property type="entry name" value="phage_HTJ"/>
    <property type="match status" value="1"/>
</dbReference>
<reference evidence="1 2" key="1">
    <citation type="submission" date="2016-07" db="EMBL/GenBank/DDBJ databases">
        <title>Draft Genome Sequence of Methylobrevis pamukkalensis PK2.</title>
        <authorList>
            <person name="Vasilenko O.V."/>
            <person name="Doronina N.V."/>
            <person name="Shmareva M.N."/>
            <person name="Tarlachkov S.V."/>
            <person name="Mustakhimov I."/>
            <person name="Trotsenko Y.A."/>
        </authorList>
    </citation>
    <scope>NUCLEOTIDE SEQUENCE [LARGE SCALE GENOMIC DNA]</scope>
    <source>
        <strain evidence="1 2">PK2</strain>
    </source>
</reference>
<dbReference type="RefSeq" id="WP_069307561.1">
    <property type="nucleotide sequence ID" value="NZ_MCRJ01000085.1"/>
</dbReference>
<sequence length="69" mass="7769">MSWSQTDLDKLESAIGKGVRSVTFQTSAGMRRMDFHSLDEMLRLRNEMRAEVAGTSAPVTRYASFRRGA</sequence>
<protein>
    <submittedName>
        <fullName evidence="1">Uncharacterized protein</fullName>
    </submittedName>
</protein>
<evidence type="ECO:0000313" key="2">
    <source>
        <dbReference type="Proteomes" id="UP000094622"/>
    </source>
</evidence>
<organism evidence="1 2">
    <name type="scientific">Methylobrevis pamukkalensis</name>
    <dbReference type="NCBI Taxonomy" id="1439726"/>
    <lineage>
        <taxon>Bacteria</taxon>
        <taxon>Pseudomonadati</taxon>
        <taxon>Pseudomonadota</taxon>
        <taxon>Alphaproteobacteria</taxon>
        <taxon>Hyphomicrobiales</taxon>
        <taxon>Pleomorphomonadaceae</taxon>
        <taxon>Methylobrevis</taxon>
    </lineage>
</organism>
<dbReference type="OrthoDB" id="7581025at2"/>
<evidence type="ECO:0000313" key="1">
    <source>
        <dbReference type="EMBL" id="ODN69544.1"/>
    </source>
</evidence>
<name>A0A1E3GZS4_9HYPH</name>